<dbReference type="OrthoDB" id="2680041at2"/>
<sequence length="269" mass="32013">MEPLSRMDTYRKRHDTGRAGRPVFWSILGLLYAASFGLVFYFVKVPTSYAMRIGLEAGLFFLSVILLDMYMQAFAVLSMRPTNQVERFFRPNPFIIACWVLSVIYHLSMGLLTSRVLPDAVYYGGFVFTLGLLLVTIVHYFARFAFGKGERKIQEEEEYAREQRQVLEMIRDTQSDYYWIRDVMDNHEDVRQMMVWNGFDRMLEEQIYDLQPYFQRTVLTNRDMDRVAGIRAWFESMRRIVEEHPNYQQVQTRAADSDLPLRQKRKNRR</sequence>
<protein>
    <submittedName>
        <fullName evidence="1">Uncharacterized protein</fullName>
    </submittedName>
</protein>
<dbReference type="Proteomes" id="UP000217696">
    <property type="component" value="Chromosome"/>
</dbReference>
<proteinExistence type="predicted"/>
<accession>A0A0U5B087</accession>
<dbReference type="AlphaFoldDB" id="A0A0U5B087"/>
<evidence type="ECO:0000313" key="2">
    <source>
        <dbReference type="Proteomes" id="UP000217696"/>
    </source>
</evidence>
<dbReference type="KEGG" id="asoc:CB4_03602"/>
<name>A0A0U5B087_9BACL</name>
<dbReference type="RefSeq" id="WP_096467084.1">
    <property type="nucleotide sequence ID" value="NZ_AP017312.1"/>
</dbReference>
<evidence type="ECO:0000313" key="1">
    <source>
        <dbReference type="EMBL" id="BAU29402.1"/>
    </source>
</evidence>
<organism evidence="1 2">
    <name type="scientific">Aneurinibacillus soli</name>
    <dbReference type="NCBI Taxonomy" id="1500254"/>
    <lineage>
        <taxon>Bacteria</taxon>
        <taxon>Bacillati</taxon>
        <taxon>Bacillota</taxon>
        <taxon>Bacilli</taxon>
        <taxon>Bacillales</taxon>
        <taxon>Paenibacillaceae</taxon>
        <taxon>Aneurinibacillus group</taxon>
        <taxon>Aneurinibacillus</taxon>
    </lineage>
</organism>
<reference evidence="1 2" key="1">
    <citation type="submission" date="2015-12" db="EMBL/GenBank/DDBJ databases">
        <title>Genome sequence of Aneurinibacillus soli.</title>
        <authorList>
            <person name="Lee J.S."/>
            <person name="Lee K.C."/>
            <person name="Kim K.K."/>
            <person name="Lee B.W."/>
        </authorList>
    </citation>
    <scope>NUCLEOTIDE SEQUENCE [LARGE SCALE GENOMIC DNA]</scope>
    <source>
        <strain evidence="1 2">CB4</strain>
    </source>
</reference>
<gene>
    <name evidence="1" type="ORF">CB4_03602</name>
</gene>
<keyword evidence="2" id="KW-1185">Reference proteome</keyword>
<dbReference type="EMBL" id="AP017312">
    <property type="protein sequence ID" value="BAU29402.1"/>
    <property type="molecule type" value="Genomic_DNA"/>
</dbReference>